<gene>
    <name evidence="1" type="ORF">QAD02_000498</name>
</gene>
<sequence length="244" mass="27024">MATEVGVNGVRVEFLFEPDQNENANISKVPECPQKGTNSVLESPSGTGKTLSVPCLFTAWLMIKGTELQAQAQRSTAPGHARSAYNPGSQYLLDSNKSGGKIVTPGAESSIYQYSKNHLSTENTCTTLPSYARIQKNHSHLYASINSSIKRPALYKSRGCLQTKHCGKNLHVPGRRVQARECCFYNKVKTRKNNKVTEHDILDIEDLMNVGEESLCCPYFSTVESKNYADIISMSRNHSFDPQT</sequence>
<keyword evidence="2" id="KW-1185">Reference proteome</keyword>
<comment type="caution">
    <text evidence="1">The sequence shown here is derived from an EMBL/GenBank/DDBJ whole genome shotgun (WGS) entry which is preliminary data.</text>
</comment>
<dbReference type="EMBL" id="CM056743">
    <property type="protein sequence ID" value="KAJ8669239.1"/>
    <property type="molecule type" value="Genomic_DNA"/>
</dbReference>
<dbReference type="Proteomes" id="UP001239111">
    <property type="component" value="Chromosome 3"/>
</dbReference>
<proteinExistence type="predicted"/>
<organism evidence="1 2">
    <name type="scientific">Eretmocerus hayati</name>
    <dbReference type="NCBI Taxonomy" id="131215"/>
    <lineage>
        <taxon>Eukaryota</taxon>
        <taxon>Metazoa</taxon>
        <taxon>Ecdysozoa</taxon>
        <taxon>Arthropoda</taxon>
        <taxon>Hexapoda</taxon>
        <taxon>Insecta</taxon>
        <taxon>Pterygota</taxon>
        <taxon>Neoptera</taxon>
        <taxon>Endopterygota</taxon>
        <taxon>Hymenoptera</taxon>
        <taxon>Apocrita</taxon>
        <taxon>Proctotrupomorpha</taxon>
        <taxon>Chalcidoidea</taxon>
        <taxon>Aphelinidae</taxon>
        <taxon>Aphelininae</taxon>
        <taxon>Eretmocerus</taxon>
    </lineage>
</organism>
<reference evidence="1" key="1">
    <citation type="submission" date="2023-04" db="EMBL/GenBank/DDBJ databases">
        <title>A chromosome-level genome assembly of the parasitoid wasp Eretmocerus hayati.</title>
        <authorList>
            <person name="Zhong Y."/>
            <person name="Liu S."/>
            <person name="Liu Y."/>
        </authorList>
    </citation>
    <scope>NUCLEOTIDE SEQUENCE</scope>
    <source>
        <strain evidence="1">ZJU_SS_LIU_2023</strain>
    </source>
</reference>
<evidence type="ECO:0000313" key="1">
    <source>
        <dbReference type="EMBL" id="KAJ8669239.1"/>
    </source>
</evidence>
<evidence type="ECO:0000313" key="2">
    <source>
        <dbReference type="Proteomes" id="UP001239111"/>
    </source>
</evidence>
<protein>
    <submittedName>
        <fullName evidence="1">Uncharacterized protein</fullName>
    </submittedName>
</protein>
<name>A0ACC2NDT5_9HYME</name>
<accession>A0ACC2NDT5</accession>